<dbReference type="GO" id="GO:0052845">
    <property type="term" value="F:inositol-5-diphosphate-1,2,3,4,6-pentakisphosphate diphosphatase activity"/>
    <property type="evidence" value="ECO:0007669"/>
    <property type="project" value="EnsemblFungi"/>
</dbReference>
<dbReference type="OrthoDB" id="18042at2759"/>
<dbReference type="GO" id="GO:0052724">
    <property type="term" value="F:inositol hexakisphosphate 3-kinase activity"/>
    <property type="evidence" value="ECO:0007669"/>
    <property type="project" value="EnsemblFungi"/>
</dbReference>
<dbReference type="GO" id="GO:0006020">
    <property type="term" value="P:inositol metabolic process"/>
    <property type="evidence" value="ECO:0007669"/>
    <property type="project" value="TreeGrafter"/>
</dbReference>
<dbReference type="InterPro" id="IPR013651">
    <property type="entry name" value="ATP-grasp_RimK-type"/>
</dbReference>
<dbReference type="GO" id="GO:0030643">
    <property type="term" value="P:intracellular phosphate ion homeostasis"/>
    <property type="evidence" value="ECO:0007669"/>
    <property type="project" value="EnsemblFungi"/>
</dbReference>
<evidence type="ECO:0000256" key="1">
    <source>
        <dbReference type="ARBA" id="ARBA00005609"/>
    </source>
</evidence>
<dbReference type="GO" id="GO:0032958">
    <property type="term" value="P:inositol phosphate biosynthetic process"/>
    <property type="evidence" value="ECO:0007669"/>
    <property type="project" value="EnsemblFungi"/>
</dbReference>
<dbReference type="GO" id="GO:0016887">
    <property type="term" value="F:ATP hydrolysis activity"/>
    <property type="evidence" value="ECO:0007669"/>
    <property type="project" value="EnsemblFungi"/>
</dbReference>
<evidence type="ECO:0000256" key="2">
    <source>
        <dbReference type="ARBA" id="ARBA00022490"/>
    </source>
</evidence>
<proteinExistence type="inferred from homology"/>
<dbReference type="EMBL" id="KQ964563">
    <property type="protein sequence ID" value="KXN68731.1"/>
    <property type="molecule type" value="Genomic_DNA"/>
</dbReference>
<dbReference type="GO" id="GO:0000831">
    <property type="term" value="F:inositol hexakisphosphate 6-kinase activity"/>
    <property type="evidence" value="ECO:0007669"/>
    <property type="project" value="EnsemblFungi"/>
</dbReference>
<dbReference type="Gene3D" id="3.40.50.11950">
    <property type="match status" value="1"/>
</dbReference>
<dbReference type="PROSITE" id="PS50975">
    <property type="entry name" value="ATP_GRASP"/>
    <property type="match status" value="1"/>
</dbReference>
<keyword evidence="3" id="KW-0597">Phosphoprotein</keyword>
<dbReference type="GO" id="GO:0005829">
    <property type="term" value="C:cytosol"/>
    <property type="evidence" value="ECO:0007669"/>
    <property type="project" value="TreeGrafter"/>
</dbReference>
<evidence type="ECO:0000256" key="9">
    <source>
        <dbReference type="ARBA" id="ARBA00034629"/>
    </source>
</evidence>
<evidence type="ECO:0000256" key="10">
    <source>
        <dbReference type="PROSITE-ProRule" id="PRU00409"/>
    </source>
</evidence>
<dbReference type="SUPFAM" id="SSF53254">
    <property type="entry name" value="Phosphoglycerate mutase-like"/>
    <property type="match status" value="1"/>
</dbReference>
<evidence type="ECO:0000256" key="6">
    <source>
        <dbReference type="ARBA" id="ARBA00022777"/>
    </source>
</evidence>
<reference evidence="13 14" key="1">
    <citation type="journal article" date="2015" name="Genome Biol. Evol.">
        <title>Phylogenomic analyses indicate that early fungi evolved digesting cell walls of algal ancestors of land plants.</title>
        <authorList>
            <person name="Chang Y."/>
            <person name="Wang S."/>
            <person name="Sekimoto S."/>
            <person name="Aerts A.L."/>
            <person name="Choi C."/>
            <person name="Clum A."/>
            <person name="LaButti K.M."/>
            <person name="Lindquist E.A."/>
            <person name="Yee Ngan C."/>
            <person name="Ohm R.A."/>
            <person name="Salamov A.A."/>
            <person name="Grigoriev I.V."/>
            <person name="Spatafora J.W."/>
            <person name="Berbee M.L."/>
        </authorList>
    </citation>
    <scope>NUCLEOTIDE SEQUENCE [LARGE SCALE GENOMIC DNA]</scope>
    <source>
        <strain evidence="13 14">NRRL 28638</strain>
    </source>
</reference>
<evidence type="ECO:0000256" key="4">
    <source>
        <dbReference type="ARBA" id="ARBA00022679"/>
    </source>
</evidence>
<keyword evidence="5 10" id="KW-0547">Nucleotide-binding</keyword>
<dbReference type="Pfam" id="PF00328">
    <property type="entry name" value="His_Phos_2"/>
    <property type="match status" value="1"/>
</dbReference>
<dbReference type="GO" id="GO:0071545">
    <property type="term" value="P:inositol phosphate catabolic process"/>
    <property type="evidence" value="ECO:0007669"/>
    <property type="project" value="EnsemblFungi"/>
</dbReference>
<comment type="function">
    <text evidence="11">Bifunctional inositol kinase that acts in concert with the IP6K kinases to synthesize the diphosphate group-containing inositol pyrophosphates diphosphoinositol pentakisphosphate, PP-InsP5, and bis-diphosphoinositol tetrakisphosphate, (PP)2-InsP4. PP-InsP5 and (PP)2-InsP4, also respectively called InsP7 and InsP8, may regulate a variety of cellular processes, including apoptosis, vesicle trafficking, cytoskeletal dynamics, and exocytosis. Phosphorylates inositol hexakisphosphate (InsP6).</text>
</comment>
<evidence type="ECO:0000313" key="13">
    <source>
        <dbReference type="EMBL" id="KXN68731.1"/>
    </source>
</evidence>
<dbReference type="GO" id="GO:0052723">
    <property type="term" value="F:inositol hexakisphosphate 1-kinase activity"/>
    <property type="evidence" value="ECO:0007669"/>
    <property type="project" value="EnsemblFungi"/>
</dbReference>
<dbReference type="PANTHER" id="PTHR12750:SF9">
    <property type="entry name" value="INOSITOL HEXAKISPHOSPHATE AND DIPHOSPHOINOSITOL-PENTAKISPHOSPHATE KINASE"/>
    <property type="match status" value="1"/>
</dbReference>
<dbReference type="EC" id="2.7.4.24" evidence="11"/>
<name>A0A137P1H6_CONC2</name>
<organism evidence="13 14">
    <name type="scientific">Conidiobolus coronatus (strain ATCC 28846 / CBS 209.66 / NRRL 28638)</name>
    <name type="common">Delacroixia coronata</name>
    <dbReference type="NCBI Taxonomy" id="796925"/>
    <lineage>
        <taxon>Eukaryota</taxon>
        <taxon>Fungi</taxon>
        <taxon>Fungi incertae sedis</taxon>
        <taxon>Zoopagomycota</taxon>
        <taxon>Entomophthoromycotina</taxon>
        <taxon>Entomophthoromycetes</taxon>
        <taxon>Entomophthorales</taxon>
        <taxon>Ancylistaceae</taxon>
        <taxon>Conidiobolus</taxon>
    </lineage>
</organism>
<accession>A0A137P1H6</accession>
<evidence type="ECO:0000256" key="8">
    <source>
        <dbReference type="ARBA" id="ARBA00033696"/>
    </source>
</evidence>
<dbReference type="InterPro" id="IPR029033">
    <property type="entry name" value="His_PPase_superfam"/>
</dbReference>
<gene>
    <name evidence="13" type="ORF">CONCODRAFT_8941</name>
</gene>
<evidence type="ECO:0000256" key="3">
    <source>
        <dbReference type="ARBA" id="ARBA00022553"/>
    </source>
</evidence>
<dbReference type="GO" id="GO:0033857">
    <property type="term" value="F:5-diphosphoinositol pentakisphosphate 1-kinase activity"/>
    <property type="evidence" value="ECO:0007669"/>
    <property type="project" value="EnsemblFungi"/>
</dbReference>
<protein>
    <recommendedName>
        <fullName evidence="11">Inositol hexakisphosphate and diphosphoinositol-pentakisphosphate kinase</fullName>
        <ecNumber evidence="11">2.7.4.24</ecNumber>
    </recommendedName>
</protein>
<comment type="subcellular location">
    <subcellularLocation>
        <location evidence="11">Cytoplasm</location>
        <location evidence="11">Cytoskeleton</location>
    </subcellularLocation>
</comment>
<evidence type="ECO:0000259" key="12">
    <source>
        <dbReference type="PROSITE" id="PS50975"/>
    </source>
</evidence>
<dbReference type="Gene3D" id="3.40.50.1240">
    <property type="entry name" value="Phosphoglycerate mutase-like"/>
    <property type="match status" value="1"/>
</dbReference>
<dbReference type="GO" id="GO:0052846">
    <property type="term" value="F:inositol-1,5-bisdiphosphate-2,3,4,6-tetrakisphosphate 1-diphosphatase activity"/>
    <property type="evidence" value="ECO:0007669"/>
    <property type="project" value="EnsemblFungi"/>
</dbReference>
<dbReference type="Pfam" id="PF18086">
    <property type="entry name" value="PPIP5K2_N"/>
    <property type="match status" value="1"/>
</dbReference>
<dbReference type="Gene3D" id="3.30.470.20">
    <property type="entry name" value="ATP-grasp fold, B domain"/>
    <property type="match status" value="1"/>
</dbReference>
<dbReference type="GO" id="GO:0005524">
    <property type="term" value="F:ATP binding"/>
    <property type="evidence" value="ECO:0007669"/>
    <property type="project" value="UniProtKB-UniRule"/>
</dbReference>
<dbReference type="STRING" id="796925.A0A137P1H6"/>
<dbReference type="PANTHER" id="PTHR12750">
    <property type="entry name" value="DIPHOSPHOINOSITOL PENTAKISPHOSPHATE KINASE"/>
    <property type="match status" value="1"/>
</dbReference>
<feature type="domain" description="ATP-grasp" evidence="12">
    <location>
        <begin position="118"/>
        <end position="329"/>
    </location>
</feature>
<keyword evidence="7 10" id="KW-0067">ATP-binding</keyword>
<comment type="catalytic activity">
    <reaction evidence="8">
        <text>5-diphospho-1D-myo-inositol 1,2,3,4,6-pentakisphosphate + ATP + H(+) = 1,5-bis(diphospho)-1D-myo-inositol 2,3,4,6-tetrakisphosphate + ADP</text>
        <dbReference type="Rhea" id="RHEA:10276"/>
        <dbReference type="ChEBI" id="CHEBI:15378"/>
        <dbReference type="ChEBI" id="CHEBI:30616"/>
        <dbReference type="ChEBI" id="CHEBI:58628"/>
        <dbReference type="ChEBI" id="CHEBI:77983"/>
        <dbReference type="ChEBI" id="CHEBI:456216"/>
        <dbReference type="EC" id="2.7.4.24"/>
    </reaction>
    <physiologicalReaction direction="left-to-right" evidence="8">
        <dbReference type="Rhea" id="RHEA:10277"/>
    </physiologicalReaction>
</comment>
<dbReference type="GO" id="GO:0000830">
    <property type="term" value="F:inositol hexakisphosphate 4-kinase activity"/>
    <property type="evidence" value="ECO:0007669"/>
    <property type="project" value="EnsemblFungi"/>
</dbReference>
<dbReference type="Proteomes" id="UP000070444">
    <property type="component" value="Unassembled WGS sequence"/>
</dbReference>
<dbReference type="FunFam" id="3.30.470.20:FF:000036">
    <property type="entry name" value="Inositol hexakisphosphate and diphosphoinositol-pentakisphosphate kinase"/>
    <property type="match status" value="1"/>
</dbReference>
<evidence type="ECO:0000313" key="14">
    <source>
        <dbReference type="Proteomes" id="UP000070444"/>
    </source>
</evidence>
<keyword evidence="6 11" id="KW-0418">Kinase</keyword>
<dbReference type="InterPro" id="IPR000560">
    <property type="entry name" value="His_Pase_clade-2"/>
</dbReference>
<dbReference type="GO" id="GO:0051516">
    <property type="term" value="P:regulation of bipolar cell growth"/>
    <property type="evidence" value="ECO:0007669"/>
    <property type="project" value="EnsemblFungi"/>
</dbReference>
<dbReference type="InterPro" id="IPR037446">
    <property type="entry name" value="His_Pase_VIP1"/>
</dbReference>
<dbReference type="GO" id="GO:0052843">
    <property type="term" value="F:inositol-1-diphosphate-2,3,4,5,6-pentakisphosphate diphosphatase activity"/>
    <property type="evidence" value="ECO:0007669"/>
    <property type="project" value="EnsemblFungi"/>
</dbReference>
<evidence type="ECO:0000256" key="7">
    <source>
        <dbReference type="ARBA" id="ARBA00022840"/>
    </source>
</evidence>
<keyword evidence="4 11" id="KW-0808">Transferase</keyword>
<sequence length="894" mass="102759">MVKSLTNFFNLPPFNKKFVIGICAMDAKARSRPMRNILERVLANEEFEVVSFGDKVILDEDIENWPICDYLISFFINDLWLQKILWDRRLVLSILEAIGVPTPKRLILSKDGGPKVEQQILDRLSPQIREKFKSLSNHEELEQIDGDTIRIGGVELTKPFVEKPVYGENHNVNIYYHSEQGGGTRRLFRKVANKSSSFEPDNNELRTGESFIYEEFINVDNAEDIKVYTVGPNYFHAETRKSPVVDGVVRRNVDGKEMRFLTELTPQEQEMAKKVCLTFGQSVCGLDLLRMNGQSYVIDVNGWSFVKGNDTYYDNCAQILRNMFLDVAQKRWLSQLLSFDKNPTLDKRIWTLKGFISVFRHADRTPKQKAKFKVRSGEIEKLLDSSYSEVTLRKPEELKKFEAALHLAIAEEGPNDHSPLNLMKMILDKKSSLPGTKVQLKPSMNKTTGLLDSVQVIIKWGGEFTHAAVHHSRDLGQMMRKDLSFINKNLFQDVKIFSSSERRVIATAEEFTKAFLDVEKVDENEIVIKKDLLDDSNNAKEMTDRVKIELRNLITHESEKYSSDVLEYLQTPGEEMKTWHPKQLANSIKDDLNQLRLLLRANLKVCDQIQLEQLEWCCNENVSLFIERWEKLIKEFCDVDDPQFNPGKVCELYDSLKYDALHNRDFIERMFSPVEDKTDLSLIKHLYKNAKIFFDLVAPREYGLTNEERLAIGMAMSKGLLNAIVKDLETCRDSTTPLSRLYFTKESHIHTLLNIVLLSNLPICTRNHNFGEMDYLSQITFELYEGSWEGNTNDTKEYSLRLGFSPGAYHSFIMDLEMDDRHALSVAPRKDLTDHMDLEFALDKWQSLCKRGDWSIPIGGSNEAGDISPIAASYDSPTILSPILSSAMDSIHLK</sequence>
<keyword evidence="2 11" id="KW-0963">Cytoplasm</keyword>
<evidence type="ECO:0000256" key="11">
    <source>
        <dbReference type="RuleBase" id="RU365032"/>
    </source>
</evidence>
<dbReference type="GO" id="GO:0110162">
    <property type="term" value="P:regulation of mitotic spindle elongation (spindle phase three)"/>
    <property type="evidence" value="ECO:0007669"/>
    <property type="project" value="EnsemblFungi"/>
</dbReference>
<dbReference type="Pfam" id="PF08443">
    <property type="entry name" value="RimK"/>
    <property type="match status" value="1"/>
</dbReference>
<dbReference type="SUPFAM" id="SSF56059">
    <property type="entry name" value="Glutathione synthetase ATP-binding domain-like"/>
    <property type="match status" value="1"/>
</dbReference>
<dbReference type="OMA" id="IQERWCC"/>
<dbReference type="GO" id="GO:0051537">
    <property type="term" value="F:2 iron, 2 sulfur cluster binding"/>
    <property type="evidence" value="ECO:0007669"/>
    <property type="project" value="EnsemblFungi"/>
</dbReference>
<dbReference type="GO" id="GO:0005856">
    <property type="term" value="C:cytoskeleton"/>
    <property type="evidence" value="ECO:0007669"/>
    <property type="project" value="UniProtKB-SubCell"/>
</dbReference>
<dbReference type="InterPro" id="IPR011761">
    <property type="entry name" value="ATP-grasp"/>
</dbReference>
<keyword evidence="14" id="KW-1185">Reference proteome</keyword>
<evidence type="ECO:0000256" key="5">
    <source>
        <dbReference type="ARBA" id="ARBA00022741"/>
    </source>
</evidence>
<dbReference type="GO" id="GO:0046872">
    <property type="term" value="F:metal ion binding"/>
    <property type="evidence" value="ECO:0007669"/>
    <property type="project" value="InterPro"/>
</dbReference>
<dbReference type="InterPro" id="IPR040557">
    <property type="entry name" value="VIP1_N"/>
</dbReference>
<comment type="similarity">
    <text evidence="1 11">Belongs to the histidine acid phosphatase family. VIP1 subfamily.</text>
</comment>
<comment type="catalytic activity">
    <reaction evidence="9">
        <text>1D-myo-inositol hexakisphosphate + ATP = 1-diphospho-1D-myo-inositol 2,3,4,5,6-pentakisphosphate + ADP</text>
        <dbReference type="Rhea" id="RHEA:37459"/>
        <dbReference type="ChEBI" id="CHEBI:30616"/>
        <dbReference type="ChEBI" id="CHEBI:58130"/>
        <dbReference type="ChEBI" id="CHEBI:74946"/>
        <dbReference type="ChEBI" id="CHEBI:456216"/>
        <dbReference type="EC" id="2.7.4.24"/>
    </reaction>
    <physiologicalReaction direction="left-to-right" evidence="9">
        <dbReference type="Rhea" id="RHEA:37460"/>
    </physiologicalReaction>
</comment>
<dbReference type="AlphaFoldDB" id="A0A137P1H6"/>